<accession>A0ABV2IYI9</accession>
<gene>
    <name evidence="3" type="ORF">ABID16_001884</name>
</gene>
<feature type="signal peptide" evidence="2">
    <location>
        <begin position="1"/>
        <end position="24"/>
    </location>
</feature>
<dbReference type="RefSeq" id="WP_354556082.1">
    <property type="nucleotide sequence ID" value="NZ_JBEPMB010000002.1"/>
</dbReference>
<name>A0ABV2IYI9_9HYPH</name>
<dbReference type="Proteomes" id="UP001549047">
    <property type="component" value="Unassembled WGS sequence"/>
</dbReference>
<feature type="chain" id="PRO_5045217326" evidence="2">
    <location>
        <begin position="25"/>
        <end position="111"/>
    </location>
</feature>
<reference evidence="3 4" key="1">
    <citation type="submission" date="2024-06" db="EMBL/GenBank/DDBJ databases">
        <title>Genomic Encyclopedia of Type Strains, Phase IV (KMG-IV): sequencing the most valuable type-strain genomes for metagenomic binning, comparative biology and taxonomic classification.</title>
        <authorList>
            <person name="Goeker M."/>
        </authorList>
    </citation>
    <scope>NUCLEOTIDE SEQUENCE [LARGE SCALE GENOMIC DNA]</scope>
    <source>
        <strain evidence="3 4">DSM 29780</strain>
    </source>
</reference>
<evidence type="ECO:0000256" key="1">
    <source>
        <dbReference type="SAM" id="MobiDB-lite"/>
    </source>
</evidence>
<comment type="caution">
    <text evidence="3">The sequence shown here is derived from an EMBL/GenBank/DDBJ whole genome shotgun (WGS) entry which is preliminary data.</text>
</comment>
<keyword evidence="4" id="KW-1185">Reference proteome</keyword>
<dbReference type="EMBL" id="JBEPMB010000002">
    <property type="protein sequence ID" value="MET3613555.1"/>
    <property type="molecule type" value="Genomic_DNA"/>
</dbReference>
<organism evidence="3 4">
    <name type="scientific">Rhizobium aquaticum</name>
    <dbReference type="NCBI Taxonomy" id="1549636"/>
    <lineage>
        <taxon>Bacteria</taxon>
        <taxon>Pseudomonadati</taxon>
        <taxon>Pseudomonadota</taxon>
        <taxon>Alphaproteobacteria</taxon>
        <taxon>Hyphomicrobiales</taxon>
        <taxon>Rhizobiaceae</taxon>
        <taxon>Rhizobium/Agrobacterium group</taxon>
        <taxon>Rhizobium</taxon>
    </lineage>
</organism>
<proteinExistence type="predicted"/>
<evidence type="ECO:0000313" key="4">
    <source>
        <dbReference type="Proteomes" id="UP001549047"/>
    </source>
</evidence>
<evidence type="ECO:0000256" key="2">
    <source>
        <dbReference type="SAM" id="SignalP"/>
    </source>
</evidence>
<keyword evidence="2" id="KW-0732">Signal</keyword>
<protein>
    <submittedName>
        <fullName evidence="3">Uncharacterized protein</fullName>
    </submittedName>
</protein>
<sequence length="111" mass="12066">MLKLTMRAIAVLILLLTGTSICLAAEKNMFKDLPGVIPPKGLATQSEERTDCTSQLVSPYEHGRRQLPVRMYSCKNGLVTYESTISPGFNPPAGDPYVHGENMNGFPGTPN</sequence>
<evidence type="ECO:0000313" key="3">
    <source>
        <dbReference type="EMBL" id="MET3613555.1"/>
    </source>
</evidence>
<feature type="region of interest" description="Disordered" evidence="1">
    <location>
        <begin position="90"/>
        <end position="111"/>
    </location>
</feature>